<dbReference type="Gene3D" id="4.10.1050.10">
    <property type="entry name" value="At2g23090-like"/>
    <property type="match status" value="1"/>
</dbReference>
<keyword evidence="4" id="KW-1185">Reference proteome</keyword>
<evidence type="ECO:0000313" key="3">
    <source>
        <dbReference type="EMBL" id="OEU20338.1"/>
    </source>
</evidence>
<feature type="domain" description="At2g23090-like zinc-binding" evidence="2">
    <location>
        <begin position="42"/>
        <end position="79"/>
    </location>
</feature>
<proteinExistence type="predicted"/>
<evidence type="ECO:0000313" key="4">
    <source>
        <dbReference type="Proteomes" id="UP000095751"/>
    </source>
</evidence>
<dbReference type="SUPFAM" id="SSF118359">
    <property type="entry name" value="Expressed protein At2g23090/F21P24.15"/>
    <property type="match status" value="1"/>
</dbReference>
<feature type="compositionally biased region" description="Low complexity" evidence="1">
    <location>
        <begin position="93"/>
        <end position="104"/>
    </location>
</feature>
<dbReference type="InterPro" id="IPR039438">
    <property type="entry name" value="At2g23090-like_Znf"/>
</dbReference>
<accession>A0A1E7FQA3</accession>
<feature type="compositionally biased region" description="Basic and acidic residues" evidence="1">
    <location>
        <begin position="16"/>
        <end position="36"/>
    </location>
</feature>
<dbReference type="PANTHER" id="PTHR33788">
    <property type="entry name" value="OS07G0114300 PROTEIN"/>
    <property type="match status" value="1"/>
</dbReference>
<dbReference type="OrthoDB" id="370932at2759"/>
<dbReference type="Proteomes" id="UP000095751">
    <property type="component" value="Unassembled WGS sequence"/>
</dbReference>
<feature type="region of interest" description="Disordered" evidence="1">
    <location>
        <begin position="1"/>
        <end position="36"/>
    </location>
</feature>
<dbReference type="InterPro" id="IPR026939">
    <property type="entry name" value="ZNF706/At2g23090_sf"/>
</dbReference>
<gene>
    <name evidence="3" type="ORF">FRACYDRAFT_268220</name>
</gene>
<dbReference type="AlphaFoldDB" id="A0A1E7FQA3"/>
<organism evidence="3 4">
    <name type="scientific">Fragilariopsis cylindrus CCMP1102</name>
    <dbReference type="NCBI Taxonomy" id="635003"/>
    <lineage>
        <taxon>Eukaryota</taxon>
        <taxon>Sar</taxon>
        <taxon>Stramenopiles</taxon>
        <taxon>Ochrophyta</taxon>
        <taxon>Bacillariophyta</taxon>
        <taxon>Bacillariophyceae</taxon>
        <taxon>Bacillariophycidae</taxon>
        <taxon>Bacillariales</taxon>
        <taxon>Bacillariaceae</taxon>
        <taxon>Fragilariopsis</taxon>
    </lineage>
</organism>
<dbReference type="InterPro" id="IPR039713">
    <property type="entry name" value="At2g23090-like"/>
</dbReference>
<dbReference type="PANTHER" id="PTHR33788:SF1">
    <property type="entry name" value="ZINC-BINDING PROTEIN"/>
    <property type="match status" value="1"/>
</dbReference>
<sequence length="133" mass="14131">MGGGNAQKSAAARLKNLKDKGQTDEERKASSDKAKRDQCGFICKMCRTTFMINVKPPTLYLHVTSKHPAGTDPVSCFDALKDFDPEDPKGEKAAAAAKAAAGSKPKPKKKVKKGADDGLDLLSAGLTKGKKKK</sequence>
<evidence type="ECO:0000256" key="1">
    <source>
        <dbReference type="SAM" id="MobiDB-lite"/>
    </source>
</evidence>
<evidence type="ECO:0000259" key="2">
    <source>
        <dbReference type="Pfam" id="PF12907"/>
    </source>
</evidence>
<feature type="region of interest" description="Disordered" evidence="1">
    <location>
        <begin position="87"/>
        <end position="133"/>
    </location>
</feature>
<dbReference type="EMBL" id="KV784355">
    <property type="protein sequence ID" value="OEU20338.1"/>
    <property type="molecule type" value="Genomic_DNA"/>
</dbReference>
<dbReference type="InParanoid" id="A0A1E7FQA3"/>
<dbReference type="Pfam" id="PF12907">
    <property type="entry name" value="zf-met2"/>
    <property type="match status" value="1"/>
</dbReference>
<dbReference type="KEGG" id="fcy:FRACYDRAFT_268220"/>
<protein>
    <recommendedName>
        <fullName evidence="2">At2g23090-like zinc-binding domain-containing protein</fullName>
    </recommendedName>
</protein>
<name>A0A1E7FQA3_9STRA</name>
<reference evidence="3 4" key="1">
    <citation type="submission" date="2016-09" db="EMBL/GenBank/DDBJ databases">
        <title>Extensive genetic diversity and differential bi-allelic expression allows diatom success in the polar Southern Ocean.</title>
        <authorList>
            <consortium name="DOE Joint Genome Institute"/>
            <person name="Mock T."/>
            <person name="Otillar R.P."/>
            <person name="Strauss J."/>
            <person name="Dupont C."/>
            <person name="Frickenhaus S."/>
            <person name="Maumus F."/>
            <person name="Mcmullan M."/>
            <person name="Sanges R."/>
            <person name="Schmutz J."/>
            <person name="Toseland A."/>
            <person name="Valas R."/>
            <person name="Veluchamy A."/>
            <person name="Ward B.J."/>
            <person name="Allen A."/>
            <person name="Barry K."/>
            <person name="Falciatore A."/>
            <person name="Ferrante M."/>
            <person name="Fortunato A.E."/>
            <person name="Gloeckner G."/>
            <person name="Gruber A."/>
            <person name="Hipkin R."/>
            <person name="Janech M."/>
            <person name="Kroth P."/>
            <person name="Leese F."/>
            <person name="Lindquist E."/>
            <person name="Lyon B.R."/>
            <person name="Martin J."/>
            <person name="Mayer C."/>
            <person name="Parker M."/>
            <person name="Quesneville H."/>
            <person name="Raymond J."/>
            <person name="Uhlig C."/>
            <person name="Valentin K.U."/>
            <person name="Worden A.Z."/>
            <person name="Armbrust E.V."/>
            <person name="Bowler C."/>
            <person name="Green B."/>
            <person name="Moulton V."/>
            <person name="Van Oosterhout C."/>
            <person name="Grigoriev I."/>
        </authorList>
    </citation>
    <scope>NUCLEOTIDE SEQUENCE [LARGE SCALE GENOMIC DNA]</scope>
    <source>
        <strain evidence="3 4">CCMP1102</strain>
    </source>
</reference>